<evidence type="ECO:0000256" key="1">
    <source>
        <dbReference type="SAM" id="MobiDB-lite"/>
    </source>
</evidence>
<dbReference type="Proteomes" id="UP000604825">
    <property type="component" value="Unassembled WGS sequence"/>
</dbReference>
<organism evidence="2 3">
    <name type="scientific">Miscanthus lutarioriparius</name>
    <dbReference type="NCBI Taxonomy" id="422564"/>
    <lineage>
        <taxon>Eukaryota</taxon>
        <taxon>Viridiplantae</taxon>
        <taxon>Streptophyta</taxon>
        <taxon>Embryophyta</taxon>
        <taxon>Tracheophyta</taxon>
        <taxon>Spermatophyta</taxon>
        <taxon>Magnoliopsida</taxon>
        <taxon>Liliopsida</taxon>
        <taxon>Poales</taxon>
        <taxon>Poaceae</taxon>
        <taxon>PACMAD clade</taxon>
        <taxon>Panicoideae</taxon>
        <taxon>Andropogonodae</taxon>
        <taxon>Andropogoneae</taxon>
        <taxon>Saccharinae</taxon>
        <taxon>Miscanthus</taxon>
    </lineage>
</organism>
<accession>A0A811P2Y9</accession>
<dbReference type="AlphaFoldDB" id="A0A811P2Y9"/>
<comment type="caution">
    <text evidence="2">The sequence shown here is derived from an EMBL/GenBank/DDBJ whole genome shotgun (WGS) entry which is preliminary data.</text>
</comment>
<proteinExistence type="predicted"/>
<reference evidence="2" key="1">
    <citation type="submission" date="2020-10" db="EMBL/GenBank/DDBJ databases">
        <authorList>
            <person name="Han B."/>
            <person name="Lu T."/>
            <person name="Zhao Q."/>
            <person name="Huang X."/>
            <person name="Zhao Y."/>
        </authorList>
    </citation>
    <scope>NUCLEOTIDE SEQUENCE</scope>
</reference>
<feature type="region of interest" description="Disordered" evidence="1">
    <location>
        <begin position="34"/>
        <end position="61"/>
    </location>
</feature>
<keyword evidence="3" id="KW-1185">Reference proteome</keyword>
<gene>
    <name evidence="2" type="ORF">NCGR_LOCUS26251</name>
</gene>
<dbReference type="EMBL" id="CAJGYO010000006">
    <property type="protein sequence ID" value="CAD6239275.1"/>
    <property type="molecule type" value="Genomic_DNA"/>
</dbReference>
<evidence type="ECO:0000313" key="3">
    <source>
        <dbReference type="Proteomes" id="UP000604825"/>
    </source>
</evidence>
<sequence>MGCHTKYWCCNCVQPLTKVSECGTTRIVGSCSLQHRSTEGTQPLPEPKRPARPPPDSSAPGGFACCVLPPSLHKVVPSSKATYLAGTPIL</sequence>
<name>A0A811P2Y9_9POAL</name>
<evidence type="ECO:0000313" key="2">
    <source>
        <dbReference type="EMBL" id="CAD6239275.1"/>
    </source>
</evidence>
<protein>
    <submittedName>
        <fullName evidence="2">Uncharacterized protein</fullName>
    </submittedName>
</protein>